<dbReference type="InParanoid" id="A8Q4Y5"/>
<proteinExistence type="predicted"/>
<dbReference type="Proteomes" id="UP000008837">
    <property type="component" value="Unassembled WGS sequence"/>
</dbReference>
<gene>
    <name evidence="2" type="ORF">MGL_2673</name>
</gene>
<sequence>MFRFLFVLALALVPFVLGHDDRWLYCFHRDTDKSPDLQWRIDLLGTINVCKTLSSGSIVPADHNACVMQPFDVQWFKKRCEAIQGSSGVHRAGGYLVPKLN</sequence>
<dbReference type="AlphaFoldDB" id="A8Q4Y5"/>
<dbReference type="VEuPathDB" id="FungiDB:MGL_2673"/>
<evidence type="ECO:0008006" key="4">
    <source>
        <dbReference type="Google" id="ProtNLM"/>
    </source>
</evidence>
<accession>A8Q4Y5</accession>
<name>A8Q4Y5_MALGO</name>
<feature type="signal peptide" evidence="1">
    <location>
        <begin position="1"/>
        <end position="18"/>
    </location>
</feature>
<dbReference type="GeneID" id="5854596"/>
<feature type="chain" id="PRO_5002727223" description="Secreted protein" evidence="1">
    <location>
        <begin position="19"/>
        <end position="101"/>
    </location>
</feature>
<keyword evidence="3" id="KW-1185">Reference proteome</keyword>
<organism evidence="2 3">
    <name type="scientific">Malassezia globosa (strain ATCC MYA-4612 / CBS 7966)</name>
    <name type="common">Dandruff-associated fungus</name>
    <dbReference type="NCBI Taxonomy" id="425265"/>
    <lineage>
        <taxon>Eukaryota</taxon>
        <taxon>Fungi</taxon>
        <taxon>Dikarya</taxon>
        <taxon>Basidiomycota</taxon>
        <taxon>Ustilaginomycotina</taxon>
        <taxon>Malasseziomycetes</taxon>
        <taxon>Malasseziales</taxon>
        <taxon>Malasseziaceae</taxon>
        <taxon>Malassezia</taxon>
    </lineage>
</organism>
<dbReference type="EMBL" id="AAYY01000009">
    <property type="protein sequence ID" value="EDP43077.1"/>
    <property type="molecule type" value="Genomic_DNA"/>
</dbReference>
<protein>
    <recommendedName>
        <fullName evidence="4">Secreted protein</fullName>
    </recommendedName>
</protein>
<dbReference type="RefSeq" id="XP_001730291.1">
    <property type="nucleotide sequence ID" value="XM_001730239.1"/>
</dbReference>
<keyword evidence="1" id="KW-0732">Signal</keyword>
<evidence type="ECO:0000313" key="3">
    <source>
        <dbReference type="Proteomes" id="UP000008837"/>
    </source>
</evidence>
<dbReference type="KEGG" id="mgl:MGL_2673"/>
<reference evidence="2 3" key="1">
    <citation type="journal article" date="2007" name="Proc. Natl. Acad. Sci. U.S.A.">
        <title>Dandruff-associated Malassezia genomes reveal convergent and divergent virulence traits shared with plant and human fungal pathogens.</title>
        <authorList>
            <person name="Xu J."/>
            <person name="Saunders C.W."/>
            <person name="Hu P."/>
            <person name="Grant R.A."/>
            <person name="Boekhout T."/>
            <person name="Kuramae E.E."/>
            <person name="Kronstad J.W."/>
            <person name="Deangelis Y.M."/>
            <person name="Reeder N.L."/>
            <person name="Johnstone K.R."/>
            <person name="Leland M."/>
            <person name="Fieno A.M."/>
            <person name="Begley W.M."/>
            <person name="Sun Y."/>
            <person name="Lacey M.P."/>
            <person name="Chaudhary T."/>
            <person name="Keough T."/>
            <person name="Chu L."/>
            <person name="Sears R."/>
            <person name="Yuan B."/>
            <person name="Dawson T.L.Jr."/>
        </authorList>
    </citation>
    <scope>NUCLEOTIDE SEQUENCE [LARGE SCALE GENOMIC DNA]</scope>
    <source>
        <strain evidence="3">ATCC MYA-4612 / CBS 7966</strain>
    </source>
</reference>
<comment type="caution">
    <text evidence="2">The sequence shown here is derived from an EMBL/GenBank/DDBJ whole genome shotgun (WGS) entry which is preliminary data.</text>
</comment>
<evidence type="ECO:0000256" key="1">
    <source>
        <dbReference type="SAM" id="SignalP"/>
    </source>
</evidence>
<evidence type="ECO:0000313" key="2">
    <source>
        <dbReference type="EMBL" id="EDP43077.1"/>
    </source>
</evidence>